<comment type="caution">
    <text evidence="2">The sequence shown here is derived from an EMBL/GenBank/DDBJ whole genome shotgun (WGS) entry which is preliminary data.</text>
</comment>
<accession>A0A1E5WDG1</accession>
<dbReference type="PANTHER" id="PTHR34546:SF3">
    <property type="entry name" value="OS06G0153600 PROTEIN"/>
    <property type="match status" value="1"/>
</dbReference>
<proteinExistence type="predicted"/>
<evidence type="ECO:0000313" key="2">
    <source>
        <dbReference type="EMBL" id="OEL35270.1"/>
    </source>
</evidence>
<reference evidence="2 3" key="1">
    <citation type="submission" date="2016-09" db="EMBL/GenBank/DDBJ databases">
        <title>The draft genome of Dichanthelium oligosanthes: A C3 panicoid grass species.</title>
        <authorList>
            <person name="Studer A.J."/>
            <person name="Schnable J.C."/>
            <person name="Brutnell T.P."/>
        </authorList>
    </citation>
    <scope>NUCLEOTIDE SEQUENCE [LARGE SCALE GENOMIC DNA]</scope>
    <source>
        <strain evidence="3">cv. Kellogg 1175</strain>
        <tissue evidence="2">Leaf</tissue>
    </source>
</reference>
<feature type="region of interest" description="Disordered" evidence="1">
    <location>
        <begin position="82"/>
        <end position="135"/>
    </location>
</feature>
<dbReference type="AlphaFoldDB" id="A0A1E5WDG1"/>
<gene>
    <name evidence="2" type="ORF">BAE44_0003711</name>
</gene>
<sequence>MSPPRSLSRKVSALVPGDREVCLAKEVLRLHSIHCRDPAASARRKSKRQRVSSAAAAAAPLPPPASPGALAQREALRAAADVLSNRGSSPSDDKDDVDCLRGPPAPAQIQSCSARRESNKRNSATAAAKPLPPSPGALAQREALRAAVDVFSNRGSSPSDDKSAGFITSLFKKDAALRRHYERGREEGQFACLACAGGTRKAGRRFRGCIALVQHARSATRYGRLRAHRALAAAVSGLFDPRCTL</sequence>
<dbReference type="STRING" id="888268.A0A1E5WDG1"/>
<dbReference type="OrthoDB" id="1929495at2759"/>
<dbReference type="Proteomes" id="UP000095767">
    <property type="component" value="Unassembled WGS sequence"/>
</dbReference>
<evidence type="ECO:0000256" key="1">
    <source>
        <dbReference type="SAM" id="MobiDB-lite"/>
    </source>
</evidence>
<name>A0A1E5WDG1_9POAL</name>
<dbReference type="EMBL" id="LWDX02012697">
    <property type="protein sequence ID" value="OEL35270.1"/>
    <property type="molecule type" value="Genomic_DNA"/>
</dbReference>
<organism evidence="2 3">
    <name type="scientific">Dichanthelium oligosanthes</name>
    <dbReference type="NCBI Taxonomy" id="888268"/>
    <lineage>
        <taxon>Eukaryota</taxon>
        <taxon>Viridiplantae</taxon>
        <taxon>Streptophyta</taxon>
        <taxon>Embryophyta</taxon>
        <taxon>Tracheophyta</taxon>
        <taxon>Spermatophyta</taxon>
        <taxon>Magnoliopsida</taxon>
        <taxon>Liliopsida</taxon>
        <taxon>Poales</taxon>
        <taxon>Poaceae</taxon>
        <taxon>PACMAD clade</taxon>
        <taxon>Panicoideae</taxon>
        <taxon>Panicodae</taxon>
        <taxon>Paniceae</taxon>
        <taxon>Dichantheliinae</taxon>
        <taxon>Dichanthelium</taxon>
    </lineage>
</organism>
<evidence type="ECO:0000313" key="3">
    <source>
        <dbReference type="Proteomes" id="UP000095767"/>
    </source>
</evidence>
<feature type="non-terminal residue" evidence="2">
    <location>
        <position position="245"/>
    </location>
</feature>
<protein>
    <submittedName>
        <fullName evidence="2">Uncharacterized protein</fullName>
    </submittedName>
</protein>
<dbReference type="PANTHER" id="PTHR34546">
    <property type="entry name" value="OS06G0153600 PROTEIN"/>
    <property type="match status" value="1"/>
</dbReference>
<keyword evidence="3" id="KW-1185">Reference proteome</keyword>
<feature type="region of interest" description="Disordered" evidence="1">
    <location>
        <begin position="37"/>
        <end position="69"/>
    </location>
</feature>